<organism evidence="1 2">
    <name type="scientific">Colocasia esculenta</name>
    <name type="common">Wild taro</name>
    <name type="synonym">Arum esculentum</name>
    <dbReference type="NCBI Taxonomy" id="4460"/>
    <lineage>
        <taxon>Eukaryota</taxon>
        <taxon>Viridiplantae</taxon>
        <taxon>Streptophyta</taxon>
        <taxon>Embryophyta</taxon>
        <taxon>Tracheophyta</taxon>
        <taxon>Spermatophyta</taxon>
        <taxon>Magnoliopsida</taxon>
        <taxon>Liliopsida</taxon>
        <taxon>Araceae</taxon>
        <taxon>Aroideae</taxon>
        <taxon>Colocasieae</taxon>
        <taxon>Colocasia</taxon>
    </lineage>
</organism>
<evidence type="ECO:0000313" key="1">
    <source>
        <dbReference type="EMBL" id="MQM19123.1"/>
    </source>
</evidence>
<dbReference type="AlphaFoldDB" id="A0A843XIS7"/>
<reference evidence="1" key="1">
    <citation type="submission" date="2017-07" db="EMBL/GenBank/DDBJ databases">
        <title>Taro Niue Genome Assembly and Annotation.</title>
        <authorList>
            <person name="Atibalentja N."/>
            <person name="Keating K."/>
            <person name="Fields C.J."/>
        </authorList>
    </citation>
    <scope>NUCLEOTIDE SEQUENCE</scope>
    <source>
        <strain evidence="1">Niue_2</strain>
        <tissue evidence="1">Leaf</tissue>
    </source>
</reference>
<sequence>MGLQLCGLQCMVTIEAKQWYEIRVGLALSGERGAAMAFAGFLVAGPTRGPREEGVRSVGRLVMWCSSHFMGSSRW</sequence>
<comment type="caution">
    <text evidence="1">The sequence shown here is derived from an EMBL/GenBank/DDBJ whole genome shotgun (WGS) entry which is preliminary data.</text>
</comment>
<dbReference type="Proteomes" id="UP000652761">
    <property type="component" value="Unassembled WGS sequence"/>
</dbReference>
<name>A0A843XIS7_COLES</name>
<gene>
    <name evidence="1" type="ORF">Taro_052123</name>
</gene>
<protein>
    <submittedName>
        <fullName evidence="1">Uncharacterized protein</fullName>
    </submittedName>
</protein>
<keyword evidence="2" id="KW-1185">Reference proteome</keyword>
<proteinExistence type="predicted"/>
<evidence type="ECO:0000313" key="2">
    <source>
        <dbReference type="Proteomes" id="UP000652761"/>
    </source>
</evidence>
<dbReference type="EMBL" id="NMUH01008679">
    <property type="protein sequence ID" value="MQM19123.1"/>
    <property type="molecule type" value="Genomic_DNA"/>
</dbReference>
<accession>A0A843XIS7</accession>